<evidence type="ECO:0000313" key="12">
    <source>
        <dbReference type="EMBL" id="OAO96026.1"/>
    </source>
</evidence>
<reference evidence="14" key="1">
    <citation type="journal article" date="2016" name="Proc. Natl. Acad. Sci. U.S.A.">
        <title>Chromosome-level assembly of Arabidopsis thaliana Ler reveals the extent of translocation and inversion polymorphisms.</title>
        <authorList>
            <person name="Zapata L."/>
            <person name="Ding J."/>
            <person name="Willing E.M."/>
            <person name="Hartwig B."/>
            <person name="Bezdan D."/>
            <person name="Jiao W.B."/>
            <person name="Patel V."/>
            <person name="Velikkakam James G."/>
            <person name="Koornneef M."/>
            <person name="Ossowski S."/>
            <person name="Schneeberger K."/>
        </authorList>
    </citation>
    <scope>NUCLEOTIDE SEQUENCE [LARGE SCALE GENOMIC DNA]</scope>
    <source>
        <strain evidence="14">cv. Landsberg erecta</strain>
    </source>
</reference>
<evidence type="ECO:0000256" key="1">
    <source>
        <dbReference type="ARBA" id="ARBA00004141"/>
    </source>
</evidence>
<evidence type="ECO:0000313" key="14">
    <source>
        <dbReference type="Proteomes" id="UP000078284"/>
    </source>
</evidence>
<dbReference type="InterPro" id="IPR004853">
    <property type="entry name" value="Sugar_P_trans_dom"/>
</dbReference>
<dbReference type="OMA" id="IHYICSW"/>
<evidence type="ECO:0000313" key="15">
    <source>
        <dbReference type="Proteomes" id="UP000426265"/>
    </source>
</evidence>
<dbReference type="GO" id="GO:0016020">
    <property type="term" value="C:membrane"/>
    <property type="evidence" value="ECO:0007669"/>
    <property type="project" value="UniProtKB-SubCell"/>
</dbReference>
<feature type="compositionally biased region" description="Low complexity" evidence="7">
    <location>
        <begin position="356"/>
        <end position="365"/>
    </location>
</feature>
<feature type="transmembrane region" description="Helical" evidence="8">
    <location>
        <begin position="208"/>
        <end position="227"/>
    </location>
</feature>
<evidence type="ECO:0000313" key="11">
    <source>
        <dbReference type="EMBL" id="CAD5335113.1"/>
    </source>
</evidence>
<dbReference type="OrthoDB" id="5547497at2759"/>
<feature type="compositionally biased region" description="Basic and acidic residues" evidence="7">
    <location>
        <begin position="366"/>
        <end position="382"/>
    </location>
</feature>
<keyword evidence="5 8" id="KW-1133">Transmembrane helix</keyword>
<dbReference type="Pfam" id="PF03151">
    <property type="entry name" value="TPT"/>
    <property type="match status" value="1"/>
</dbReference>
<feature type="transmembrane region" description="Helical" evidence="8">
    <location>
        <begin position="156"/>
        <end position="176"/>
    </location>
</feature>
<evidence type="ECO:0000313" key="16">
    <source>
        <dbReference type="Proteomes" id="UP000434276"/>
    </source>
</evidence>
<dbReference type="EMBL" id="LUHQ01000005">
    <property type="protein sequence ID" value="OAO96026.1"/>
    <property type="molecule type" value="Genomic_DNA"/>
</dbReference>
<dbReference type="EMBL" id="CACSHJ010000096">
    <property type="protein sequence ID" value="CAA0410361.1"/>
    <property type="molecule type" value="Genomic_DNA"/>
</dbReference>
<name>A0A178UPQ9_ARATH</name>
<reference evidence="13 15" key="3">
    <citation type="submission" date="2019-11" db="EMBL/GenBank/DDBJ databases">
        <authorList>
            <person name="Jiao W.-B."/>
            <person name="Schneeberger K."/>
        </authorList>
    </citation>
    <scope>NUCLEOTIDE SEQUENCE [LARGE SCALE GENOMIC DNA]</scope>
    <source>
        <strain evidence="15">cv. An-1</strain>
        <strain evidence="16">cv. C24</strain>
    </source>
</reference>
<organism evidence="12 14">
    <name type="scientific">Arabidopsis thaliana</name>
    <name type="common">Mouse-ear cress</name>
    <dbReference type="NCBI Taxonomy" id="3702"/>
    <lineage>
        <taxon>Eukaryota</taxon>
        <taxon>Viridiplantae</taxon>
        <taxon>Streptophyta</taxon>
        <taxon>Embryophyta</taxon>
        <taxon>Tracheophyta</taxon>
        <taxon>Spermatophyta</taxon>
        <taxon>Magnoliopsida</taxon>
        <taxon>eudicotyledons</taxon>
        <taxon>Gunneridae</taxon>
        <taxon>Pentapetalae</taxon>
        <taxon>rosids</taxon>
        <taxon>malvids</taxon>
        <taxon>Brassicales</taxon>
        <taxon>Brassicaceae</taxon>
        <taxon>Camelineae</taxon>
        <taxon>Arabidopsis</taxon>
    </lineage>
</organism>
<keyword evidence="2" id="KW-0813">Transport</keyword>
<evidence type="ECO:0000256" key="8">
    <source>
        <dbReference type="SAM" id="Phobius"/>
    </source>
</evidence>
<evidence type="ECO:0000256" key="4">
    <source>
        <dbReference type="ARBA" id="ARBA00022692"/>
    </source>
</evidence>
<feature type="transmembrane region" description="Helical" evidence="8">
    <location>
        <begin position="306"/>
        <end position="324"/>
    </location>
</feature>
<dbReference type="InterPro" id="IPR050186">
    <property type="entry name" value="TPT_transporter"/>
</dbReference>
<gene>
    <name evidence="12" type="ordered locus">AXX17_At5g56330</name>
    <name evidence="13" type="ORF">AN1_LOCUS25997</name>
    <name evidence="11" type="ORF">AT9943_LOCUS22385</name>
    <name evidence="10" type="ORF">C24_LOCUS25822</name>
</gene>
<dbReference type="Proteomes" id="UP000516314">
    <property type="component" value="Chromosome 5"/>
</dbReference>
<evidence type="ECO:0000256" key="3">
    <source>
        <dbReference type="ARBA" id="ARBA00022597"/>
    </source>
</evidence>
<accession>A0A5S9YEX5</accession>
<accession>A0A178UPQ9</accession>
<keyword evidence="6 8" id="KW-0472">Membrane</keyword>
<evidence type="ECO:0000256" key="5">
    <source>
        <dbReference type="ARBA" id="ARBA00022989"/>
    </source>
</evidence>
<feature type="transmembrane region" description="Helical" evidence="8">
    <location>
        <begin position="132"/>
        <end position="150"/>
    </location>
</feature>
<dbReference type="PANTHER" id="PTHR11132">
    <property type="entry name" value="SOLUTE CARRIER FAMILY 35"/>
    <property type="match status" value="1"/>
</dbReference>
<dbReference type="Proteomes" id="UP000426265">
    <property type="component" value="Unassembled WGS sequence"/>
</dbReference>
<proteinExistence type="predicted"/>
<protein>
    <submittedName>
        <fullName evidence="11">(thale cress) hypothetical protein</fullName>
    </submittedName>
</protein>
<keyword evidence="4 8" id="KW-0812">Transmembrane</keyword>
<feature type="domain" description="Sugar phosphate transporter" evidence="9">
    <location>
        <begin position="69"/>
        <end position="346"/>
    </location>
</feature>
<evidence type="ECO:0000313" key="17">
    <source>
        <dbReference type="Proteomes" id="UP000516314"/>
    </source>
</evidence>
<dbReference type="KEGG" id="ath:AT5G57100"/>
<dbReference type="AlphaFoldDB" id="A0A178UPQ9"/>
<evidence type="ECO:0000256" key="6">
    <source>
        <dbReference type="ARBA" id="ARBA00023136"/>
    </source>
</evidence>
<feature type="transmembrane region" description="Helical" evidence="8">
    <location>
        <begin position="61"/>
        <end position="81"/>
    </location>
</feature>
<dbReference type="SMR" id="A0A178UPQ9"/>
<feature type="transmembrane region" description="Helical" evidence="8">
    <location>
        <begin position="93"/>
        <end position="112"/>
    </location>
</feature>
<evidence type="ECO:0000313" key="13">
    <source>
        <dbReference type="EMBL" id="VYS70617.1"/>
    </source>
</evidence>
<reference evidence="12" key="2">
    <citation type="submission" date="2016-03" db="EMBL/GenBank/DDBJ databases">
        <title>Full-length assembly of Arabidopsis thaliana Ler reveals the complement of translocations and inversions.</title>
        <authorList>
            <person name="Zapata L."/>
            <person name="Schneeberger K."/>
            <person name="Ossowski S."/>
        </authorList>
    </citation>
    <scope>NUCLEOTIDE SEQUENCE [LARGE SCALE GENOMIC DNA]</scope>
    <source>
        <tissue evidence="12">Leaf</tissue>
    </source>
</reference>
<feature type="transmembrane region" description="Helical" evidence="8">
    <location>
        <begin position="239"/>
        <end position="258"/>
    </location>
</feature>
<dbReference type="ExpressionAtlas" id="A0A178UPQ9">
    <property type="expression patterns" value="baseline and differential"/>
</dbReference>
<dbReference type="EMBL" id="CACRSJ010000110">
    <property type="protein sequence ID" value="VYS70617.1"/>
    <property type="molecule type" value="Genomic_DNA"/>
</dbReference>
<evidence type="ECO:0000256" key="7">
    <source>
        <dbReference type="SAM" id="MobiDB-lite"/>
    </source>
</evidence>
<reference evidence="11 17" key="4">
    <citation type="submission" date="2020-09" db="EMBL/GenBank/DDBJ databases">
        <authorList>
            <person name="Ashkenazy H."/>
        </authorList>
    </citation>
    <scope>NUCLEOTIDE SEQUENCE [LARGE SCALE GENOMIC DNA]</scope>
    <source>
        <strain evidence="17">cv. Cdm-0</strain>
    </source>
</reference>
<sequence length="390" mass="43150">MLLTPKMFSSWLRQDVKKILKRKDSDAGERGKALEDLRASLFNRFRSPETPKRQQQQQHRICGPTVALTFNFVVAISIIFMNKWVLKNIGFEFPVFLTFIHYIVAYLLMALLKSFSLLPASPPSTKSSLLPLYTLGIVMSLSTGLANVSLKYNSVGFYQMAKIAVTPSIVFAEFLWYRKRVSFMKVVSLTVVSVGVAVATVTDLQFSLFGACVAFAWIIPSATNKILWSNMQQRENWTALALMWKTTPITLLFLVSMIPFLDPPGALSFNWSLTNTSAILVSALLGFFLQWSGALALGATSAITHVVLGQFKTCVLLLGNYYIFGSNSGFISVGGAFVAIMGTSLYTYLNTRGQSLKTSSSSSALSEKKSRFSDLKDDDKNLEPYGSEAV</sequence>
<feature type="transmembrane region" description="Helical" evidence="8">
    <location>
        <begin position="278"/>
        <end position="299"/>
    </location>
</feature>
<dbReference type="Proteomes" id="UP000078284">
    <property type="component" value="Chromosome 5"/>
</dbReference>
<dbReference type="EMBL" id="LR881470">
    <property type="protein sequence ID" value="CAD5335113.1"/>
    <property type="molecule type" value="Genomic_DNA"/>
</dbReference>
<feature type="transmembrane region" description="Helical" evidence="8">
    <location>
        <begin position="183"/>
        <end position="202"/>
    </location>
</feature>
<feature type="region of interest" description="Disordered" evidence="7">
    <location>
        <begin position="356"/>
        <end position="390"/>
    </location>
</feature>
<dbReference type="Proteomes" id="UP000434276">
    <property type="component" value="Unassembled WGS sequence"/>
</dbReference>
<feature type="transmembrane region" description="Helical" evidence="8">
    <location>
        <begin position="330"/>
        <end position="349"/>
    </location>
</feature>
<evidence type="ECO:0000259" key="9">
    <source>
        <dbReference type="Pfam" id="PF03151"/>
    </source>
</evidence>
<comment type="subcellular location">
    <subcellularLocation>
        <location evidence="1">Membrane</location>
        <topology evidence="1">Multi-pass membrane protein</topology>
    </subcellularLocation>
</comment>
<evidence type="ECO:0000256" key="2">
    <source>
        <dbReference type="ARBA" id="ARBA00022448"/>
    </source>
</evidence>
<keyword evidence="3" id="KW-0762">Sugar transport</keyword>
<dbReference type="RefSeq" id="NP_200520.1">
    <property type="nucleotide sequence ID" value="NM_125092.4"/>
</dbReference>
<evidence type="ECO:0000313" key="10">
    <source>
        <dbReference type="EMBL" id="CAA0410361.1"/>
    </source>
</evidence>